<dbReference type="PANTHER" id="PTHR35546">
    <property type="entry name" value="F-BOX PROTEIN INTERACTION DOMAIN PROTEIN-RELATED"/>
    <property type="match status" value="1"/>
</dbReference>
<dbReference type="STRING" id="888268.A0A1E5VF58"/>
<dbReference type="InterPro" id="IPR055290">
    <property type="entry name" value="At3g26010-like"/>
</dbReference>
<protein>
    <recommendedName>
        <fullName evidence="1">F-box domain-containing protein</fullName>
    </recommendedName>
</protein>
<dbReference type="CDD" id="cd22157">
    <property type="entry name" value="F-box_AtFBW1-like"/>
    <property type="match status" value="1"/>
</dbReference>
<dbReference type="PROSITE" id="PS50181">
    <property type="entry name" value="FBOX"/>
    <property type="match status" value="1"/>
</dbReference>
<name>A0A1E5VF58_9POAL</name>
<evidence type="ECO:0000259" key="1">
    <source>
        <dbReference type="PROSITE" id="PS50181"/>
    </source>
</evidence>
<evidence type="ECO:0000313" key="3">
    <source>
        <dbReference type="Proteomes" id="UP000095767"/>
    </source>
</evidence>
<dbReference type="Pfam" id="PF00646">
    <property type="entry name" value="F-box"/>
    <property type="match status" value="1"/>
</dbReference>
<proteinExistence type="predicted"/>
<dbReference type="EMBL" id="LWDX02041668">
    <property type="protein sequence ID" value="OEL23769.1"/>
    <property type="molecule type" value="Genomic_DNA"/>
</dbReference>
<organism evidence="2 3">
    <name type="scientific">Dichanthelium oligosanthes</name>
    <dbReference type="NCBI Taxonomy" id="888268"/>
    <lineage>
        <taxon>Eukaryota</taxon>
        <taxon>Viridiplantae</taxon>
        <taxon>Streptophyta</taxon>
        <taxon>Embryophyta</taxon>
        <taxon>Tracheophyta</taxon>
        <taxon>Spermatophyta</taxon>
        <taxon>Magnoliopsida</taxon>
        <taxon>Liliopsida</taxon>
        <taxon>Poales</taxon>
        <taxon>Poaceae</taxon>
        <taxon>PACMAD clade</taxon>
        <taxon>Panicoideae</taxon>
        <taxon>Panicodae</taxon>
        <taxon>Paniceae</taxon>
        <taxon>Dichantheliinae</taxon>
        <taxon>Dichanthelium</taxon>
    </lineage>
</organism>
<keyword evidence="3" id="KW-1185">Reference proteome</keyword>
<dbReference type="OrthoDB" id="639104at2759"/>
<reference evidence="2 3" key="1">
    <citation type="submission" date="2016-09" db="EMBL/GenBank/DDBJ databases">
        <title>The draft genome of Dichanthelium oligosanthes: A C3 panicoid grass species.</title>
        <authorList>
            <person name="Studer A.J."/>
            <person name="Schnable J.C."/>
            <person name="Brutnell T.P."/>
        </authorList>
    </citation>
    <scope>NUCLEOTIDE SEQUENCE [LARGE SCALE GENOMIC DNA]</scope>
    <source>
        <strain evidence="3">cv. Kellogg 1175</strain>
        <tissue evidence="2">Leaf</tissue>
    </source>
</reference>
<feature type="domain" description="F-box" evidence="1">
    <location>
        <begin position="8"/>
        <end position="58"/>
    </location>
</feature>
<dbReference type="PANTHER" id="PTHR35546:SF80">
    <property type="entry name" value="F-BOX DOMAIN CONTAINING PROTEIN EXPRESSED"/>
    <property type="match status" value="1"/>
</dbReference>
<sequence>MEEGITAPAASAYLPDDVIVEILARLPARPLHRFKCVSRNWHRLVTDPAHCRRFAQTLSGGLFLCRDYGAGPPCFAGLHTPPPPGVDTALSFLPPSCGEIEPLDSCNGLLLRCSSDHQSPPTRTRTRFYVVCNAAIGDWVALAQPSLAPGEFAGGYKNTRHAALGFDPAVSPCFHVFQLVEHEGQCYDFVEAVDIYSSDTGRWVLRESRWSDRRNIFFARQVTYLNGVMHLTTVDNAVASVDIKGQSWKVTHAPHCVDGDDGCGRMSPPVTPRYELSSPVTVSLHIIN</sequence>
<dbReference type="Gene3D" id="1.20.1280.50">
    <property type="match status" value="1"/>
</dbReference>
<dbReference type="AlphaFoldDB" id="A0A1E5VF58"/>
<evidence type="ECO:0000313" key="2">
    <source>
        <dbReference type="EMBL" id="OEL23769.1"/>
    </source>
</evidence>
<dbReference type="InterPro" id="IPR001810">
    <property type="entry name" value="F-box_dom"/>
</dbReference>
<dbReference type="Proteomes" id="UP000095767">
    <property type="component" value="Unassembled WGS sequence"/>
</dbReference>
<accession>A0A1E5VF58</accession>
<comment type="caution">
    <text evidence="2">The sequence shown here is derived from an EMBL/GenBank/DDBJ whole genome shotgun (WGS) entry which is preliminary data.</text>
</comment>
<gene>
    <name evidence="2" type="ORF">BAE44_0015210</name>
</gene>
<dbReference type="SMART" id="SM00256">
    <property type="entry name" value="FBOX"/>
    <property type="match status" value="1"/>
</dbReference>
<dbReference type="SUPFAM" id="SSF81383">
    <property type="entry name" value="F-box domain"/>
    <property type="match status" value="1"/>
</dbReference>
<dbReference type="InterPro" id="IPR036047">
    <property type="entry name" value="F-box-like_dom_sf"/>
</dbReference>